<name>A0AAD0MMM3_BACPU</name>
<dbReference type="RefSeq" id="WP_117732460.1">
    <property type="nucleotide sequence ID" value="NZ_CP027116.1"/>
</dbReference>
<sequence>MKVVHAIDDQMLAAWLEKYDHRAEYMNGFKQFALVSGAQLKAVLLYDWSKWESGIFNQHIFHVKFVEAESALLFKELMERFIIWMRSEKCDFFFLRLDAADLEKNRIVQKLSHVYYVGGLTRLEAPPAQMEMPLSGQDVVISLPDEKEYDEAVSLGGQAFVKSRYALDPYLDQHVVQHFYQEWMRNNLYGRADINLVAKLNDEVVGMIQGKAIDNKMGIELFAIRSDIQGKGIGKRLFVEMMKVSHDRQYSFISAGTQLHNIPAIQLYEKMGFRTMNTFLYYHVWPKKGER</sequence>
<dbReference type="Pfam" id="PF00583">
    <property type="entry name" value="Acetyltransf_1"/>
    <property type="match status" value="1"/>
</dbReference>
<evidence type="ECO:0000259" key="1">
    <source>
        <dbReference type="PROSITE" id="PS51186"/>
    </source>
</evidence>
<evidence type="ECO:0000313" key="3">
    <source>
        <dbReference type="Proteomes" id="UP000264960"/>
    </source>
</evidence>
<proteinExistence type="predicted"/>
<feature type="domain" description="N-acetyltransferase" evidence="1">
    <location>
        <begin position="139"/>
        <end position="290"/>
    </location>
</feature>
<evidence type="ECO:0000313" key="2">
    <source>
        <dbReference type="EMBL" id="AVM25814.1"/>
    </source>
</evidence>
<reference evidence="2 3" key="1">
    <citation type="submission" date="2018-02" db="EMBL/GenBank/DDBJ databases">
        <title>The complete genome of two Bacillus pumilus strains from Cuatro Cienegas, Coahuila, Mexico.</title>
        <authorList>
            <person name="Zarza E."/>
            <person name="Alcaraz L.D."/>
            <person name="Aguilar-Salinas B."/>
            <person name="Islas A."/>
            <person name="Olmedo-Alvarez G."/>
        </authorList>
    </citation>
    <scope>NUCLEOTIDE SEQUENCE [LARGE SCALE GENOMIC DNA]</scope>
    <source>
        <strain evidence="2 3">145</strain>
    </source>
</reference>
<dbReference type="Proteomes" id="UP000264960">
    <property type="component" value="Chromosome"/>
</dbReference>
<dbReference type="Gene3D" id="3.40.630.30">
    <property type="match status" value="1"/>
</dbReference>
<dbReference type="AlphaFoldDB" id="A0AAD0MMM3"/>
<dbReference type="SUPFAM" id="SSF55729">
    <property type="entry name" value="Acyl-CoA N-acyltransferases (Nat)"/>
    <property type="match status" value="1"/>
</dbReference>
<dbReference type="InterPro" id="IPR000182">
    <property type="entry name" value="GNAT_dom"/>
</dbReference>
<organism evidence="2 3">
    <name type="scientific">Bacillus pumilus</name>
    <name type="common">Bacillus mesentericus</name>
    <dbReference type="NCBI Taxonomy" id="1408"/>
    <lineage>
        <taxon>Bacteria</taxon>
        <taxon>Bacillati</taxon>
        <taxon>Bacillota</taxon>
        <taxon>Bacilli</taxon>
        <taxon>Bacillales</taxon>
        <taxon>Bacillaceae</taxon>
        <taxon>Bacillus</taxon>
    </lineage>
</organism>
<dbReference type="InterPro" id="IPR016181">
    <property type="entry name" value="Acyl_CoA_acyltransferase"/>
</dbReference>
<dbReference type="PROSITE" id="PS51186">
    <property type="entry name" value="GNAT"/>
    <property type="match status" value="1"/>
</dbReference>
<dbReference type="CDD" id="cd04301">
    <property type="entry name" value="NAT_SF"/>
    <property type="match status" value="1"/>
</dbReference>
<gene>
    <name evidence="2" type="ORF">C5695_18960</name>
</gene>
<protein>
    <submittedName>
        <fullName evidence="2">GNAT family N-acetyltransferase</fullName>
    </submittedName>
</protein>
<accession>A0AAD0MMM3</accession>
<dbReference type="GO" id="GO:0016747">
    <property type="term" value="F:acyltransferase activity, transferring groups other than amino-acyl groups"/>
    <property type="evidence" value="ECO:0007669"/>
    <property type="project" value="InterPro"/>
</dbReference>
<dbReference type="EMBL" id="CP027116">
    <property type="protein sequence ID" value="AVM25814.1"/>
    <property type="molecule type" value="Genomic_DNA"/>
</dbReference>